<dbReference type="EMBL" id="WNJL01000023">
    <property type="protein sequence ID" value="NDU42077.1"/>
    <property type="molecule type" value="Genomic_DNA"/>
</dbReference>
<feature type="compositionally biased region" description="Polar residues" evidence="1">
    <location>
        <begin position="104"/>
        <end position="115"/>
    </location>
</feature>
<gene>
    <name evidence="2" type="ORF">GL267_05275</name>
</gene>
<organism evidence="2">
    <name type="scientific">Acidithiobacillus ferrianus</name>
    <dbReference type="NCBI Taxonomy" id="2678518"/>
    <lineage>
        <taxon>Bacteria</taxon>
        <taxon>Pseudomonadati</taxon>
        <taxon>Pseudomonadota</taxon>
        <taxon>Acidithiobacillia</taxon>
        <taxon>Acidithiobacillales</taxon>
        <taxon>Acidithiobacillaceae</taxon>
        <taxon>Acidithiobacillus</taxon>
    </lineage>
</organism>
<proteinExistence type="predicted"/>
<dbReference type="RefSeq" id="WP_163097263.1">
    <property type="nucleotide sequence ID" value="NZ_CP127523.1"/>
</dbReference>
<protein>
    <submittedName>
        <fullName evidence="2">Uncharacterized protein</fullName>
    </submittedName>
</protein>
<dbReference type="AlphaFoldDB" id="A0A845U8J8"/>
<feature type="region of interest" description="Disordered" evidence="1">
    <location>
        <begin position="84"/>
        <end position="115"/>
    </location>
</feature>
<reference evidence="2" key="1">
    <citation type="submission" date="2019-11" db="EMBL/GenBank/DDBJ databases">
        <title>Acidithiobacillus ferrianus sp. nov.: a facultatively anaerobic and extremely acidophilic chemolithoautotroph.</title>
        <authorList>
            <person name="Norris P.R."/>
            <person name="Falagan C."/>
            <person name="Moya-Beltran A."/>
            <person name="Castro M."/>
            <person name="Quatrini R."/>
            <person name="Johnson D.B."/>
        </authorList>
    </citation>
    <scope>NUCLEOTIDE SEQUENCE [LARGE SCALE GENOMIC DNA]</scope>
    <source>
        <strain evidence="2">MG</strain>
    </source>
</reference>
<name>A0A845U8J8_9PROT</name>
<evidence type="ECO:0000256" key="1">
    <source>
        <dbReference type="SAM" id="MobiDB-lite"/>
    </source>
</evidence>
<evidence type="ECO:0000313" key="2">
    <source>
        <dbReference type="EMBL" id="NDU42077.1"/>
    </source>
</evidence>
<accession>A0A845U8J8</accession>
<sequence length="115" mass="12593">MEDKLTELVKKGISKKYELKALVLERYADITAARQNLRTWGEIAEALGLQKSRGKDMSPCYLRISKSIASGKLKPGKAVAVAGLRATQSDRASVQEPRKDKDSGGSSNFINLDKP</sequence>
<comment type="caution">
    <text evidence="2">The sequence shown here is derived from an EMBL/GenBank/DDBJ whole genome shotgun (WGS) entry which is preliminary data.</text>
</comment>